<evidence type="ECO:0000313" key="1">
    <source>
        <dbReference type="EMBL" id="KHG30675.1"/>
    </source>
</evidence>
<name>A0A0B0Q019_GOSAR</name>
<dbReference type="Proteomes" id="UP000032142">
    <property type="component" value="Unassembled WGS sequence"/>
</dbReference>
<dbReference type="EMBL" id="KN459194">
    <property type="protein sequence ID" value="KHG30675.1"/>
    <property type="molecule type" value="Genomic_DNA"/>
</dbReference>
<sequence length="43" mass="4867">MWLLKISWPSAGSKIGPESSPINHLYYLAENLGNYSKNIMEVN</sequence>
<protein>
    <submittedName>
        <fullName evidence="1">Uncharacterized protein</fullName>
    </submittedName>
</protein>
<accession>A0A0B0Q019</accession>
<keyword evidence="3" id="KW-1185">Reference proteome</keyword>
<evidence type="ECO:0000313" key="3">
    <source>
        <dbReference type="Proteomes" id="UP000032142"/>
    </source>
</evidence>
<evidence type="ECO:0000313" key="2">
    <source>
        <dbReference type="EMBL" id="KHG30676.1"/>
    </source>
</evidence>
<reference evidence="3" key="2">
    <citation type="submission" date="2014-09" db="EMBL/GenBank/DDBJ databases">
        <authorList>
            <person name="Mudge J."/>
            <person name="Ramaraj T."/>
            <person name="Lindquist I.E."/>
            <person name="Bharti A.K."/>
            <person name="Sundararajan A."/>
            <person name="Cameron C.T."/>
            <person name="Woodward J.E."/>
            <person name="May G.D."/>
            <person name="Brubaker C."/>
            <person name="Broadhvest J."/>
            <person name="Wilkins T.A."/>
        </authorList>
    </citation>
    <scope>NUCLEOTIDE SEQUENCE</scope>
    <source>
        <strain evidence="3">cv. AKA8401</strain>
    </source>
</reference>
<dbReference type="EMBL" id="KN459194">
    <property type="protein sequence ID" value="KHG30676.1"/>
    <property type="molecule type" value="Genomic_DNA"/>
</dbReference>
<dbReference type="AlphaFoldDB" id="A0A0B0Q019"/>
<proteinExistence type="predicted"/>
<reference evidence="1" key="1">
    <citation type="submission" date="2014-09" db="EMBL/GenBank/DDBJ databases">
        <title>G. arboreum L. cv. AKA8401 A2 genome assembly version 1.0.</title>
        <authorList>
            <person name="Mudge J."/>
            <person name="Ramaraj T."/>
            <person name="Lindquist I.E."/>
            <person name="Bharti A.K."/>
            <person name="Sundararajan A."/>
            <person name="Cameron C.T."/>
            <person name="Woodward J.E."/>
            <person name="May G.D."/>
            <person name="Brubaker C."/>
            <person name="Broadhvest J."/>
            <person name="Wilkins T.A."/>
        </authorList>
    </citation>
    <scope>NUCLEOTIDE SEQUENCE</scope>
</reference>
<organism evidence="1 3">
    <name type="scientific">Gossypium arboreum</name>
    <name type="common">Tree cotton</name>
    <name type="synonym">Gossypium nanking</name>
    <dbReference type="NCBI Taxonomy" id="29729"/>
    <lineage>
        <taxon>Eukaryota</taxon>
        <taxon>Viridiplantae</taxon>
        <taxon>Streptophyta</taxon>
        <taxon>Embryophyta</taxon>
        <taxon>Tracheophyta</taxon>
        <taxon>Spermatophyta</taxon>
        <taxon>Magnoliopsida</taxon>
        <taxon>eudicotyledons</taxon>
        <taxon>Gunneridae</taxon>
        <taxon>Pentapetalae</taxon>
        <taxon>rosids</taxon>
        <taxon>malvids</taxon>
        <taxon>Malvales</taxon>
        <taxon>Malvaceae</taxon>
        <taxon>Malvoideae</taxon>
        <taxon>Gossypium</taxon>
    </lineage>
</organism>
<gene>
    <name evidence="1" type="ORF">F383_13948</name>
    <name evidence="2" type="ORF">F383_13949</name>
</gene>